<evidence type="ECO:0000313" key="5">
    <source>
        <dbReference type="EMBL" id="ENY68812.1"/>
    </source>
</evidence>
<keyword evidence="6" id="KW-1185">Reference proteome</keyword>
<dbReference type="InterPro" id="IPR030942">
    <property type="entry name" value="Mycoplas_M_dom"/>
</dbReference>
<dbReference type="eggNOG" id="COG0810">
    <property type="taxonomic scope" value="Bacteria"/>
</dbReference>
<feature type="region of interest" description="Disordered" evidence="1">
    <location>
        <begin position="57"/>
        <end position="100"/>
    </location>
</feature>
<dbReference type="PATRIC" id="fig|1188233.3.peg.289"/>
<name>N9V071_9BACT</name>
<feature type="domain" description="IgG-blocking virulence" evidence="2">
    <location>
        <begin position="305"/>
        <end position="496"/>
    </location>
</feature>
<dbReference type="InterPro" id="IPR030941">
    <property type="entry name" value="Predic_Ig_block"/>
</dbReference>
<protein>
    <recommendedName>
        <fullName evidence="7">Immunoglobulin-blocking virulence protein</fullName>
    </recommendedName>
</protein>
<dbReference type="STRING" id="1188233.MAU_2970"/>
<dbReference type="RefSeq" id="WP_004424286.1">
    <property type="nucleotide sequence ID" value="NZ_AORI01000009.1"/>
</dbReference>
<feature type="domain" description="Mycoplasma immunoglobulin binding protein arm" evidence="3">
    <location>
        <begin position="156"/>
        <end position="298"/>
    </location>
</feature>
<dbReference type="InterPro" id="IPR058861">
    <property type="entry name" value="MIB_arm"/>
</dbReference>
<organism evidence="5 6">
    <name type="scientific">Metamycoplasma auris 15026</name>
    <dbReference type="NCBI Taxonomy" id="1188233"/>
    <lineage>
        <taxon>Bacteria</taxon>
        <taxon>Bacillati</taxon>
        <taxon>Mycoplasmatota</taxon>
        <taxon>Mycoplasmoidales</taxon>
        <taxon>Metamycoplasmataceae</taxon>
        <taxon>Metamycoplasma</taxon>
    </lineage>
</organism>
<feature type="domain" description="Mycoplasma immunoglobulin binding protein M2" evidence="4">
    <location>
        <begin position="507"/>
        <end position="701"/>
    </location>
</feature>
<dbReference type="InterPro" id="IPR058860">
    <property type="entry name" value="MIB_M2"/>
</dbReference>
<evidence type="ECO:0000259" key="2">
    <source>
        <dbReference type="Pfam" id="PF26360"/>
    </source>
</evidence>
<dbReference type="Pfam" id="PF26364">
    <property type="entry name" value="MIB_M2"/>
    <property type="match status" value="1"/>
</dbReference>
<reference evidence="5 6" key="1">
    <citation type="journal article" date="2013" name="Genome Announc.">
        <title>Draft Genome Sequences of Mycoplasma auris and Mycoplasma yeatsii, Two Species of the Ear Canal of Caprinae.</title>
        <authorList>
            <person name="Dordet-Frisoni E."/>
            <person name="Baranowski E."/>
            <person name="Barre A."/>
            <person name="Blanchard A."/>
            <person name="Breton M."/>
            <person name="Couture C."/>
            <person name="Dupuy V."/>
            <person name="Gaurivaud P."/>
            <person name="Jacob D."/>
            <person name="Lemaitre C."/>
            <person name="Manso-Silvan L."/>
            <person name="Nikolski M."/>
            <person name="Nouvel L.X."/>
            <person name="Poumarat F."/>
            <person name="Sirand-Pugnet P."/>
            <person name="Thebault P."/>
            <person name="Theil S."/>
            <person name="Thiaucourt F."/>
            <person name="Citti C."/>
            <person name="Tardy F."/>
        </authorList>
    </citation>
    <scope>NUCLEOTIDE SEQUENCE [LARGE SCALE GENOMIC DNA]</scope>
    <source>
        <strain evidence="5 6">15026</strain>
    </source>
</reference>
<evidence type="ECO:0008006" key="7">
    <source>
        <dbReference type="Google" id="ProtNLM"/>
    </source>
</evidence>
<feature type="compositionally biased region" description="Basic and acidic residues" evidence="1">
    <location>
        <begin position="76"/>
        <end position="86"/>
    </location>
</feature>
<sequence>MIAASASAGLLYAFNQKNHLGISYLNHNQATPEIFNRGAADTRNAAISNTDKNLKELTSPIEIEDTKPIVQPTEISKPEVTPKDEPQPTPSPAPAKPEVKKELEKVKIKINGVEVDAIVEKPAGRTLNPADVAAGITNRNPFVYDLVGRVVSVEVTEKLENAVAGELLNNDKLGLKAFQTSFFKSFSFEKNENYDPDLFFKQNYDYWQRVLQRFRQLLDNKEKVVKFLKEGKAEELEKQNFPSDDVRYAWLIQNLDYSKFNKLSDGAKKFLAQGYTATADNVYINANGELDSHGYDVPAGYNKVTTLYEKLNKERRVFSISGYYGRNPDQINKGEYPGWAKRDATDKFKEFGIGSGDDIKVFELSKTEDGKERKELAVEIDAANEEGYKKTLKFIQELQEKGKRITSYRIRNMGKNDPNQAFREIMKALPEDLPHLELFFAASATNTASLIELENKKIKELSLFTLGNIHLDGWSINPLALKGVEWVNTIDYSNNYGIQDAASRIVFNTLAFEESDIDTSKSNLADKFKRINDGLRMAYYVRNNEGIFQGSFGPGNNPDNDEGNSSYPTRLDFSRAPSIKSLKGLVFSDKFNSNNRPRKLKNLKFFNDKNYFELSGDDLDGGQLDSVMAIGEPAPPKTKIEFSNGRETQKIRIKGTNTLTDSALSNLSVLISLSEIPKVVQVDSSASTLKEQLSARGYTVEDYSGGSSSSSDDDTFN</sequence>
<gene>
    <name evidence="5" type="ORF">MAU_2970</name>
</gene>
<dbReference type="Pfam" id="PF26361">
    <property type="entry name" value="MIB_arm"/>
    <property type="match status" value="1"/>
</dbReference>
<evidence type="ECO:0000259" key="4">
    <source>
        <dbReference type="Pfam" id="PF26364"/>
    </source>
</evidence>
<dbReference type="NCBIfam" id="TIGR04526">
    <property type="entry name" value="predic_Ig_block"/>
    <property type="match status" value="1"/>
</dbReference>
<dbReference type="Pfam" id="PF26360">
    <property type="entry name" value="MIB_M1"/>
    <property type="match status" value="1"/>
</dbReference>
<comment type="caution">
    <text evidence="5">The sequence shown here is derived from an EMBL/GenBank/DDBJ whole genome shotgun (WGS) entry which is preliminary data.</text>
</comment>
<evidence type="ECO:0000256" key="1">
    <source>
        <dbReference type="SAM" id="MobiDB-lite"/>
    </source>
</evidence>
<evidence type="ECO:0000313" key="6">
    <source>
        <dbReference type="Proteomes" id="UP000013131"/>
    </source>
</evidence>
<dbReference type="AlphaFoldDB" id="N9V071"/>
<dbReference type="EMBL" id="AORI01000009">
    <property type="protein sequence ID" value="ENY68812.1"/>
    <property type="molecule type" value="Genomic_DNA"/>
</dbReference>
<evidence type="ECO:0000259" key="3">
    <source>
        <dbReference type="Pfam" id="PF26361"/>
    </source>
</evidence>
<dbReference type="Proteomes" id="UP000013131">
    <property type="component" value="Unassembled WGS sequence"/>
</dbReference>
<accession>N9V071</accession>
<dbReference type="NCBIfam" id="TIGR04524">
    <property type="entry name" value="mycoplas_M_dom"/>
    <property type="match status" value="1"/>
</dbReference>
<proteinExistence type="predicted"/>